<reference evidence="24 25" key="1">
    <citation type="journal article" date="2021" name="G3 (Bethesda)">
        <title>Improved contiguity of the threespine stickleback genome using long-read sequencing.</title>
        <authorList>
            <person name="Nath S."/>
            <person name="Shaw D.E."/>
            <person name="White M.A."/>
        </authorList>
    </citation>
    <scope>NUCLEOTIDE SEQUENCE [LARGE SCALE GENOMIC DNA]</scope>
    <source>
        <strain evidence="24 25">Lake Benthic</strain>
    </source>
</reference>
<dbReference type="PROSITE" id="PS50089">
    <property type="entry name" value="ZF_RING_2"/>
    <property type="match status" value="1"/>
</dbReference>
<evidence type="ECO:0000256" key="1">
    <source>
        <dbReference type="ARBA" id="ARBA00000900"/>
    </source>
</evidence>
<dbReference type="PANTHER" id="PTHR11210">
    <property type="entry name" value="RING BOX"/>
    <property type="match status" value="1"/>
</dbReference>
<dbReference type="EC" id="2.3.2.27" evidence="7"/>
<evidence type="ECO:0000256" key="15">
    <source>
        <dbReference type="ARBA" id="ARBA00023242"/>
    </source>
</evidence>
<dbReference type="GO" id="GO:0061630">
    <property type="term" value="F:ubiquitin protein ligase activity"/>
    <property type="evidence" value="ECO:0007669"/>
    <property type="project" value="UniProtKB-EC"/>
</dbReference>
<keyword evidence="11 22" id="KW-0863">Zinc-finger</keyword>
<dbReference type="GeneTree" id="ENSGT00940000155481"/>
<feature type="domain" description="RING-type" evidence="23">
    <location>
        <begin position="93"/>
        <end position="135"/>
    </location>
</feature>
<name>A0AAQ4QLX4_GASAC</name>
<evidence type="ECO:0000256" key="11">
    <source>
        <dbReference type="ARBA" id="ARBA00022771"/>
    </source>
</evidence>
<evidence type="ECO:0000313" key="24">
    <source>
        <dbReference type="Ensembl" id="ENSGACP00000051478.1"/>
    </source>
</evidence>
<dbReference type="InterPro" id="IPR024766">
    <property type="entry name" value="Znf_RING_H2"/>
</dbReference>
<comment type="subcellular location">
    <subcellularLocation>
        <location evidence="3">Cytoplasm</location>
    </subcellularLocation>
    <subcellularLocation>
        <location evidence="2">Nucleus</location>
    </subcellularLocation>
</comment>
<evidence type="ECO:0000256" key="7">
    <source>
        <dbReference type="ARBA" id="ARBA00012483"/>
    </source>
</evidence>
<organism evidence="24 25">
    <name type="scientific">Gasterosteus aculeatus aculeatus</name>
    <name type="common">three-spined stickleback</name>
    <dbReference type="NCBI Taxonomy" id="481459"/>
    <lineage>
        <taxon>Eukaryota</taxon>
        <taxon>Metazoa</taxon>
        <taxon>Chordata</taxon>
        <taxon>Craniata</taxon>
        <taxon>Vertebrata</taxon>
        <taxon>Euteleostomi</taxon>
        <taxon>Actinopterygii</taxon>
        <taxon>Neopterygii</taxon>
        <taxon>Teleostei</taxon>
        <taxon>Neoteleostei</taxon>
        <taxon>Acanthomorphata</taxon>
        <taxon>Eupercaria</taxon>
        <taxon>Perciformes</taxon>
        <taxon>Cottioidei</taxon>
        <taxon>Gasterosteales</taxon>
        <taxon>Gasterosteidae</taxon>
        <taxon>Gasterosteus</taxon>
    </lineage>
</organism>
<dbReference type="Pfam" id="PF12678">
    <property type="entry name" value="zf-rbx1"/>
    <property type="match status" value="1"/>
</dbReference>
<dbReference type="GO" id="GO:0043161">
    <property type="term" value="P:proteasome-mediated ubiquitin-dependent protein catabolic process"/>
    <property type="evidence" value="ECO:0007669"/>
    <property type="project" value="UniProtKB-ARBA"/>
</dbReference>
<evidence type="ECO:0000256" key="17">
    <source>
        <dbReference type="ARBA" id="ARBA00044971"/>
    </source>
</evidence>
<evidence type="ECO:0000259" key="23">
    <source>
        <dbReference type="PROSITE" id="PS50089"/>
    </source>
</evidence>
<reference evidence="24" key="3">
    <citation type="submission" date="2025-09" db="UniProtKB">
        <authorList>
            <consortium name="Ensembl"/>
        </authorList>
    </citation>
    <scope>IDENTIFICATION</scope>
</reference>
<keyword evidence="25" id="KW-1185">Reference proteome</keyword>
<evidence type="ECO:0000256" key="18">
    <source>
        <dbReference type="ARBA" id="ARBA00062884"/>
    </source>
</evidence>
<dbReference type="AlphaFoldDB" id="A0AAQ4QLX4"/>
<evidence type="ECO:0000256" key="21">
    <source>
        <dbReference type="ARBA" id="ARBA00083543"/>
    </source>
</evidence>
<evidence type="ECO:0000256" key="16">
    <source>
        <dbReference type="ARBA" id="ARBA00044896"/>
    </source>
</evidence>
<evidence type="ECO:0000256" key="4">
    <source>
        <dbReference type="ARBA" id="ARBA00004906"/>
    </source>
</evidence>
<dbReference type="Ensembl" id="ENSGACT00000038313.1">
    <property type="protein sequence ID" value="ENSGACP00000051478.1"/>
    <property type="gene ID" value="ENSGACG00000030970.1"/>
</dbReference>
<evidence type="ECO:0000256" key="3">
    <source>
        <dbReference type="ARBA" id="ARBA00004496"/>
    </source>
</evidence>
<reference evidence="24" key="2">
    <citation type="submission" date="2025-08" db="UniProtKB">
        <authorList>
            <consortium name="Ensembl"/>
        </authorList>
    </citation>
    <scope>IDENTIFICATION</scope>
</reference>
<dbReference type="Gene3D" id="3.30.40.10">
    <property type="entry name" value="Zinc/RING finger domain, C3HC4 (zinc finger)"/>
    <property type="match status" value="1"/>
</dbReference>
<evidence type="ECO:0000313" key="25">
    <source>
        <dbReference type="Proteomes" id="UP000007635"/>
    </source>
</evidence>
<comment type="pathway">
    <text evidence="5">Protein modification; protein neddylation.</text>
</comment>
<dbReference type="SUPFAM" id="SSF57850">
    <property type="entry name" value="RING/U-box"/>
    <property type="match status" value="1"/>
</dbReference>
<dbReference type="InterPro" id="IPR013083">
    <property type="entry name" value="Znf_RING/FYVE/PHD"/>
</dbReference>
<comment type="subunit">
    <text evidence="18">Catalytic component of multiple cullin-5-RING E3 ubiquitin-protein ligase complexes (ECS complexes, also named CRL5 complexes) composed of CUL5, Elongin BC (ELOB and ELOC), RNF7/RBX2 and a variable SOCS box domain-containing protein as substrate-specific recognition component. Also interacts (with lower preference) with CUL1, CUL2, CUL3, CUL4A and CUL4B; additional evidence is however required to confirm this result in vivo. Interacts with UBE2F. Interacts with CSNK2B, the interaction is not affected by phosphorylation by CK2. May also interact with DCUN1D1, DCUN1D2, DCUN1D3, DCUN1D4 and DCUN1D5.</text>
</comment>
<dbReference type="GO" id="GO:0035556">
    <property type="term" value="P:intracellular signal transduction"/>
    <property type="evidence" value="ECO:0007669"/>
    <property type="project" value="UniProtKB-ARBA"/>
</dbReference>
<keyword evidence="13" id="KW-0862">Zinc</keyword>
<comment type="catalytic activity">
    <reaction evidence="1">
        <text>S-ubiquitinyl-[E2 ubiquitin-conjugating enzyme]-L-cysteine + [acceptor protein]-L-lysine = [E2 ubiquitin-conjugating enzyme]-L-cysteine + N(6)-ubiquitinyl-[acceptor protein]-L-lysine.</text>
        <dbReference type="EC" id="2.3.2.27"/>
    </reaction>
</comment>
<evidence type="ECO:0000256" key="6">
    <source>
        <dbReference type="ARBA" id="ARBA00009273"/>
    </source>
</evidence>
<keyword evidence="10" id="KW-0479">Metal-binding</keyword>
<dbReference type="GO" id="GO:0008270">
    <property type="term" value="F:zinc ion binding"/>
    <property type="evidence" value="ECO:0007669"/>
    <property type="project" value="UniProtKB-KW"/>
</dbReference>
<evidence type="ECO:0000256" key="5">
    <source>
        <dbReference type="ARBA" id="ARBA00005032"/>
    </source>
</evidence>
<dbReference type="CDD" id="cd16466">
    <property type="entry name" value="RING-H2_RBX2"/>
    <property type="match status" value="1"/>
</dbReference>
<evidence type="ECO:0000256" key="8">
    <source>
        <dbReference type="ARBA" id="ARBA00022490"/>
    </source>
</evidence>
<keyword evidence="8" id="KW-0963">Cytoplasm</keyword>
<protein>
    <recommendedName>
        <fullName evidence="19">RING-box protein 2</fullName>
        <ecNumber evidence="7">2.3.2.27</ecNumber>
        <ecNumber evidence="17">2.3.2.32</ecNumber>
    </recommendedName>
    <alternativeName>
        <fullName evidence="20">RING finger protein 7</fullName>
    </alternativeName>
    <alternativeName>
        <fullName evidence="21">Sensitive to apoptosis gene protein</fullName>
    </alternativeName>
</protein>
<comment type="pathway">
    <text evidence="4">Protein modification; protein ubiquitination.</text>
</comment>
<dbReference type="FunFam" id="3.30.40.10:FF:000156">
    <property type="entry name" value="RING-box protein 2 isoform X1"/>
    <property type="match status" value="1"/>
</dbReference>
<sequence>MLSAQASISTSVHISGTSILFSLASLANVALPAAEMDDGDEPGIVLSHNSSSGSKSSGDKMFSLKKWNAVAMWSWDVECDTCAICRVQVMDACLRCQAENKQEDCVVVWGECNHSFHNCCMSLWVKQNNRCPLCQQDWVVQRIGK</sequence>
<evidence type="ECO:0000256" key="9">
    <source>
        <dbReference type="ARBA" id="ARBA00022679"/>
    </source>
</evidence>
<accession>A0AAQ4QLX4</accession>
<keyword evidence="12" id="KW-0833">Ubl conjugation pathway</keyword>
<dbReference type="Proteomes" id="UP000007635">
    <property type="component" value="Chromosome I"/>
</dbReference>
<evidence type="ECO:0000256" key="13">
    <source>
        <dbReference type="ARBA" id="ARBA00022833"/>
    </source>
</evidence>
<dbReference type="GO" id="GO:0031466">
    <property type="term" value="C:Cul5-RING ubiquitin ligase complex"/>
    <property type="evidence" value="ECO:0007669"/>
    <property type="project" value="UniProtKB-ARBA"/>
</dbReference>
<evidence type="ECO:0000256" key="2">
    <source>
        <dbReference type="ARBA" id="ARBA00004123"/>
    </source>
</evidence>
<evidence type="ECO:0000256" key="10">
    <source>
        <dbReference type="ARBA" id="ARBA00022723"/>
    </source>
</evidence>
<evidence type="ECO:0000256" key="20">
    <source>
        <dbReference type="ARBA" id="ARBA00078874"/>
    </source>
</evidence>
<dbReference type="InterPro" id="IPR001841">
    <property type="entry name" value="Znf_RING"/>
</dbReference>
<comment type="catalytic activity">
    <reaction evidence="16">
        <text>S-[NEDD8-protein]-yl-[E2 NEDD8-conjugating enzyme]-L-cysteine + [cullin]-L-lysine = [E2 NEDD8-conjugating enzyme]-L-cysteine + N(6)-[NEDD8-protein]-yl-[cullin]-L-lysine.</text>
        <dbReference type="EC" id="2.3.2.32"/>
    </reaction>
</comment>
<evidence type="ECO:0000256" key="12">
    <source>
        <dbReference type="ARBA" id="ARBA00022786"/>
    </source>
</evidence>
<dbReference type="GO" id="GO:0005634">
    <property type="term" value="C:nucleus"/>
    <property type="evidence" value="ECO:0007669"/>
    <property type="project" value="UniProtKB-SubCell"/>
</dbReference>
<dbReference type="GO" id="GO:0061663">
    <property type="term" value="F:NEDD8 ligase activity"/>
    <property type="evidence" value="ECO:0007669"/>
    <property type="project" value="UniProtKB-EC"/>
</dbReference>
<keyword evidence="9" id="KW-0808">Transferase</keyword>
<dbReference type="GO" id="GO:0005829">
    <property type="term" value="C:cytosol"/>
    <property type="evidence" value="ECO:0007669"/>
    <property type="project" value="UniProtKB-ARBA"/>
</dbReference>
<proteinExistence type="inferred from homology"/>
<keyword evidence="15" id="KW-0539">Nucleus</keyword>
<dbReference type="EC" id="2.3.2.32" evidence="17"/>
<evidence type="ECO:0000256" key="14">
    <source>
        <dbReference type="ARBA" id="ARBA00022990"/>
    </source>
</evidence>
<comment type="similarity">
    <text evidence="6">Belongs to the RING-box family.</text>
</comment>
<dbReference type="InterPro" id="IPR051031">
    <property type="entry name" value="RING-box_E3_Ubiquitin_Ligase"/>
</dbReference>
<evidence type="ECO:0000256" key="19">
    <source>
        <dbReference type="ARBA" id="ARBA00069656"/>
    </source>
</evidence>
<evidence type="ECO:0000256" key="22">
    <source>
        <dbReference type="PROSITE-ProRule" id="PRU00175"/>
    </source>
</evidence>
<keyword evidence="14" id="KW-0007">Acetylation</keyword>